<evidence type="ECO:0000313" key="1">
    <source>
        <dbReference type="EMBL" id="RNA41718.1"/>
    </source>
</evidence>
<name>A0A3M7T1K6_BRAPC</name>
<organism evidence="1 2">
    <name type="scientific">Brachionus plicatilis</name>
    <name type="common">Marine rotifer</name>
    <name type="synonym">Brachionus muelleri</name>
    <dbReference type="NCBI Taxonomy" id="10195"/>
    <lineage>
        <taxon>Eukaryota</taxon>
        <taxon>Metazoa</taxon>
        <taxon>Spiralia</taxon>
        <taxon>Gnathifera</taxon>
        <taxon>Rotifera</taxon>
        <taxon>Eurotatoria</taxon>
        <taxon>Monogononta</taxon>
        <taxon>Pseudotrocha</taxon>
        <taxon>Ploima</taxon>
        <taxon>Brachionidae</taxon>
        <taxon>Brachionus</taxon>
    </lineage>
</organism>
<evidence type="ECO:0000313" key="2">
    <source>
        <dbReference type="Proteomes" id="UP000276133"/>
    </source>
</evidence>
<dbReference type="AlphaFoldDB" id="A0A3M7T1K6"/>
<sequence>MFFKKKVPFFNHHQLMPKERLQYQQYEFRKRLKARRLGYNSFKIFYRNKVGLHHYLFENKV</sequence>
<dbReference type="EMBL" id="REGN01000472">
    <property type="protein sequence ID" value="RNA41718.1"/>
    <property type="molecule type" value="Genomic_DNA"/>
</dbReference>
<comment type="caution">
    <text evidence="1">The sequence shown here is derived from an EMBL/GenBank/DDBJ whole genome shotgun (WGS) entry which is preliminary data.</text>
</comment>
<keyword evidence="2" id="KW-1185">Reference proteome</keyword>
<protein>
    <submittedName>
        <fullName evidence="1">Uncharacterized protein</fullName>
    </submittedName>
</protein>
<proteinExistence type="predicted"/>
<gene>
    <name evidence="1" type="ORF">BpHYR1_040514</name>
</gene>
<reference evidence="1 2" key="1">
    <citation type="journal article" date="2018" name="Sci. Rep.">
        <title>Genomic signatures of local adaptation to the degree of environmental predictability in rotifers.</title>
        <authorList>
            <person name="Franch-Gras L."/>
            <person name="Hahn C."/>
            <person name="Garcia-Roger E.M."/>
            <person name="Carmona M.J."/>
            <person name="Serra M."/>
            <person name="Gomez A."/>
        </authorList>
    </citation>
    <scope>NUCLEOTIDE SEQUENCE [LARGE SCALE GENOMIC DNA]</scope>
    <source>
        <strain evidence="1">HYR1</strain>
    </source>
</reference>
<dbReference type="Proteomes" id="UP000276133">
    <property type="component" value="Unassembled WGS sequence"/>
</dbReference>
<accession>A0A3M7T1K6</accession>